<dbReference type="OrthoDB" id="9806643at2"/>
<evidence type="ECO:0000256" key="4">
    <source>
        <dbReference type="ARBA" id="ARBA00038303"/>
    </source>
</evidence>
<organism evidence="6 7">
    <name type="scientific">Acetobacter nitrogenifigens DSM 23921 = NBRC 105050</name>
    <dbReference type="NCBI Taxonomy" id="1120919"/>
    <lineage>
        <taxon>Bacteria</taxon>
        <taxon>Pseudomonadati</taxon>
        <taxon>Pseudomonadota</taxon>
        <taxon>Alphaproteobacteria</taxon>
        <taxon>Acetobacterales</taxon>
        <taxon>Acetobacteraceae</taxon>
        <taxon>Acetobacter</taxon>
    </lineage>
</organism>
<comment type="subunit">
    <text evidence="5">Homodimer.</text>
</comment>
<comment type="caution">
    <text evidence="6">The sequence shown here is derived from an EMBL/GenBank/DDBJ whole genome shotgun (WGS) entry which is preliminary data.</text>
</comment>
<dbReference type="STRING" id="1120919.GCA_000429165_02131"/>
<keyword evidence="2 5" id="KW-0808">Transferase</keyword>
<dbReference type="InterPro" id="IPR029026">
    <property type="entry name" value="tRNA_m1G_MTases_N"/>
</dbReference>
<dbReference type="InterPro" id="IPR003742">
    <property type="entry name" value="RlmH-like"/>
</dbReference>
<dbReference type="PANTHER" id="PTHR33603:SF1">
    <property type="entry name" value="RIBOSOMAL RNA LARGE SUBUNIT METHYLTRANSFERASE H"/>
    <property type="match status" value="1"/>
</dbReference>
<comment type="similarity">
    <text evidence="4 5">Belongs to the RNA methyltransferase RlmH family.</text>
</comment>
<feature type="binding site" evidence="5">
    <location>
        <position position="65"/>
    </location>
    <ligand>
        <name>S-adenosyl-L-methionine</name>
        <dbReference type="ChEBI" id="CHEBI:59789"/>
    </ligand>
</feature>
<sequence>MRLIAIGRMKDAADRALMERYLKRLAPALDIVELPDGKGSPGEIKRREGEALLAALPDRAFVVALDQDGKTPDSEAFSDMLSGWLQLGRPLCFLIGGAEGLDAPVVARADALLSFGRFTWPHMLVRIMLTEQLYRARAIAAGHPYHRAGRPGRRA</sequence>
<dbReference type="Proteomes" id="UP000321635">
    <property type="component" value="Unassembled WGS sequence"/>
</dbReference>
<dbReference type="CDD" id="cd18081">
    <property type="entry name" value="RlmH-like"/>
    <property type="match status" value="1"/>
</dbReference>
<gene>
    <name evidence="5 6" type="primary">rlmH</name>
    <name evidence="6" type="ORF">ANI02nite_11450</name>
</gene>
<comment type="subcellular location">
    <subcellularLocation>
        <location evidence="5">Cytoplasm</location>
    </subcellularLocation>
</comment>
<comment type="caution">
    <text evidence="5">Lacks conserved residue(s) required for the propagation of feature annotation.</text>
</comment>
<dbReference type="GO" id="GO:0005737">
    <property type="term" value="C:cytoplasm"/>
    <property type="evidence" value="ECO:0007669"/>
    <property type="project" value="UniProtKB-SubCell"/>
</dbReference>
<dbReference type="PANTHER" id="PTHR33603">
    <property type="entry name" value="METHYLTRANSFERASE"/>
    <property type="match status" value="1"/>
</dbReference>
<evidence type="ECO:0000313" key="6">
    <source>
        <dbReference type="EMBL" id="GEN59261.1"/>
    </source>
</evidence>
<keyword evidence="5" id="KW-0963">Cytoplasm</keyword>
<evidence type="ECO:0000256" key="5">
    <source>
        <dbReference type="HAMAP-Rule" id="MF_00658"/>
    </source>
</evidence>
<evidence type="ECO:0000313" key="7">
    <source>
        <dbReference type="Proteomes" id="UP000321635"/>
    </source>
</evidence>
<keyword evidence="3 5" id="KW-0949">S-adenosyl-L-methionine</keyword>
<name>A0A511X8K5_9PROT</name>
<dbReference type="EC" id="2.1.1.177" evidence="5"/>
<dbReference type="Gene3D" id="3.40.1280.10">
    <property type="match status" value="1"/>
</dbReference>
<protein>
    <recommendedName>
        <fullName evidence="5">Ribosomal RNA large subunit methyltransferase H</fullName>
        <ecNumber evidence="5">2.1.1.177</ecNumber>
    </recommendedName>
    <alternativeName>
        <fullName evidence="5">23S rRNA (pseudouridine1915-N3)-methyltransferase</fullName>
    </alternativeName>
    <alternativeName>
        <fullName evidence="5">23S rRNA m3Psi1915 methyltransferase</fullName>
    </alternativeName>
    <alternativeName>
        <fullName evidence="5">rRNA (pseudouridine-N3-)-methyltransferase RlmH</fullName>
    </alternativeName>
</protein>
<dbReference type="InterPro" id="IPR029028">
    <property type="entry name" value="Alpha/beta_knot_MTases"/>
</dbReference>
<dbReference type="AlphaFoldDB" id="A0A511X8K5"/>
<dbReference type="SUPFAM" id="SSF75217">
    <property type="entry name" value="alpha/beta knot"/>
    <property type="match status" value="1"/>
</dbReference>
<keyword evidence="7" id="KW-1185">Reference proteome</keyword>
<reference evidence="6 7" key="1">
    <citation type="submission" date="2019-07" db="EMBL/GenBank/DDBJ databases">
        <title>Whole genome shotgun sequence of Acetobacter nitrogenifigens NBRC 105050.</title>
        <authorList>
            <person name="Hosoyama A."/>
            <person name="Uohara A."/>
            <person name="Ohji S."/>
            <person name="Ichikawa N."/>
        </authorList>
    </citation>
    <scope>NUCLEOTIDE SEQUENCE [LARGE SCALE GENOMIC DNA]</scope>
    <source>
        <strain evidence="6 7">NBRC 105050</strain>
    </source>
</reference>
<evidence type="ECO:0000256" key="2">
    <source>
        <dbReference type="ARBA" id="ARBA00022679"/>
    </source>
</evidence>
<dbReference type="PIRSF" id="PIRSF004505">
    <property type="entry name" value="MT_bac"/>
    <property type="match status" value="1"/>
</dbReference>
<evidence type="ECO:0000256" key="1">
    <source>
        <dbReference type="ARBA" id="ARBA00022603"/>
    </source>
</evidence>
<dbReference type="GO" id="GO:0070038">
    <property type="term" value="F:rRNA (pseudouridine-N3-)-methyltransferase activity"/>
    <property type="evidence" value="ECO:0007669"/>
    <property type="project" value="UniProtKB-UniRule"/>
</dbReference>
<keyword evidence="5" id="KW-0698">rRNA processing</keyword>
<proteinExistence type="inferred from homology"/>
<accession>A0A511X8K5</accession>
<feature type="binding site" evidence="5">
    <location>
        <position position="96"/>
    </location>
    <ligand>
        <name>S-adenosyl-L-methionine</name>
        <dbReference type="ChEBI" id="CHEBI:59789"/>
    </ligand>
</feature>
<dbReference type="EMBL" id="BJYF01000006">
    <property type="protein sequence ID" value="GEN59261.1"/>
    <property type="molecule type" value="Genomic_DNA"/>
</dbReference>
<dbReference type="RefSeq" id="WP_026398036.1">
    <property type="nucleotide sequence ID" value="NZ_AUBI01000006.1"/>
</dbReference>
<comment type="function">
    <text evidence="5">Specifically methylates the pseudouridine at position 1915 (m3Psi1915) in 23S rRNA.</text>
</comment>
<dbReference type="Pfam" id="PF02590">
    <property type="entry name" value="SPOUT_MTase"/>
    <property type="match status" value="1"/>
</dbReference>
<dbReference type="HAMAP" id="MF_00658">
    <property type="entry name" value="23SrRNA_methyltr_H"/>
    <property type="match status" value="1"/>
</dbReference>
<evidence type="ECO:0000256" key="3">
    <source>
        <dbReference type="ARBA" id="ARBA00022691"/>
    </source>
</evidence>
<keyword evidence="1 5" id="KW-0489">Methyltransferase</keyword>
<comment type="catalytic activity">
    <reaction evidence="5">
        <text>pseudouridine(1915) in 23S rRNA + S-adenosyl-L-methionine = N(3)-methylpseudouridine(1915) in 23S rRNA + S-adenosyl-L-homocysteine + H(+)</text>
        <dbReference type="Rhea" id="RHEA:42752"/>
        <dbReference type="Rhea" id="RHEA-COMP:10221"/>
        <dbReference type="Rhea" id="RHEA-COMP:10222"/>
        <dbReference type="ChEBI" id="CHEBI:15378"/>
        <dbReference type="ChEBI" id="CHEBI:57856"/>
        <dbReference type="ChEBI" id="CHEBI:59789"/>
        <dbReference type="ChEBI" id="CHEBI:65314"/>
        <dbReference type="ChEBI" id="CHEBI:74486"/>
        <dbReference type="EC" id="2.1.1.177"/>
    </reaction>
</comment>